<dbReference type="PATRIC" id="fig|927665.4.peg.1671"/>
<proteinExistence type="predicted"/>
<dbReference type="Proteomes" id="UP000033047">
    <property type="component" value="Unassembled WGS sequence"/>
</dbReference>
<dbReference type="InterPro" id="IPR006860">
    <property type="entry name" value="FecR"/>
</dbReference>
<dbReference type="HOGENOM" id="CLU_050192_2_3_10"/>
<sequence length="321" mass="37332">MNEQLDKYFLGELSDTEKKDLFDQIESSPEKKAEFIRMQNTVTISKLGEQNGDDKWASLKIEELGSRINRKQARRLYLNLAKYAAVVAILLINIWLLTDKFIPEEKAPLYTKIEVPKGQRIFMTLQDGTEAWLSPRSVIKIPNEFSKDERSVELDGEGFFSVTKDAKRPFIVKTQRYDIKVLGTRFNVFAYSESERFETNLVKGSVQVTNNSKPEENIILKPYEMVSLSNGNLIKTAASFNNEEYLKSGIFYFSNKKFSEILDYLTLWYNVKFDVKSSARIDQYVSGKFRQSDEIERILKALQGVHHFQYKIINNEEIEIY</sequence>
<dbReference type="Pfam" id="PF04773">
    <property type="entry name" value="FecR"/>
    <property type="match status" value="1"/>
</dbReference>
<dbReference type="GO" id="GO:0016989">
    <property type="term" value="F:sigma factor antagonist activity"/>
    <property type="evidence" value="ECO:0007669"/>
    <property type="project" value="TreeGrafter"/>
</dbReference>
<accession>A0A0F5JGX0</accession>
<dbReference type="Pfam" id="PF16344">
    <property type="entry name" value="FecR_C"/>
    <property type="match status" value="1"/>
</dbReference>
<keyword evidence="1" id="KW-0812">Transmembrane</keyword>
<dbReference type="PANTHER" id="PTHR30273:SF2">
    <property type="entry name" value="PROTEIN FECR"/>
    <property type="match status" value="1"/>
</dbReference>
<feature type="transmembrane region" description="Helical" evidence="1">
    <location>
        <begin position="76"/>
        <end position="97"/>
    </location>
</feature>
<evidence type="ECO:0008006" key="6">
    <source>
        <dbReference type="Google" id="ProtNLM"/>
    </source>
</evidence>
<dbReference type="PANTHER" id="PTHR30273">
    <property type="entry name" value="PERIPLASMIC SIGNAL SENSOR AND SIGMA FACTOR ACTIVATOR FECR-RELATED"/>
    <property type="match status" value="1"/>
</dbReference>
<evidence type="ECO:0000313" key="5">
    <source>
        <dbReference type="Proteomes" id="UP000033047"/>
    </source>
</evidence>
<feature type="domain" description="Protein FecR C-terminal" evidence="3">
    <location>
        <begin position="251"/>
        <end position="319"/>
    </location>
</feature>
<keyword evidence="1" id="KW-0472">Membrane</keyword>
<evidence type="ECO:0000259" key="2">
    <source>
        <dbReference type="Pfam" id="PF04773"/>
    </source>
</evidence>
<feature type="domain" description="FecR protein" evidence="2">
    <location>
        <begin position="112"/>
        <end position="207"/>
    </location>
</feature>
<evidence type="ECO:0000256" key="1">
    <source>
        <dbReference type="SAM" id="Phobius"/>
    </source>
</evidence>
<evidence type="ECO:0000259" key="3">
    <source>
        <dbReference type="Pfam" id="PF16344"/>
    </source>
</evidence>
<dbReference type="InterPro" id="IPR032508">
    <property type="entry name" value="FecR_C"/>
</dbReference>
<dbReference type="PIRSF" id="PIRSF018266">
    <property type="entry name" value="FecR"/>
    <property type="match status" value="1"/>
</dbReference>
<dbReference type="AlphaFoldDB" id="A0A0F5JGX0"/>
<evidence type="ECO:0000313" key="4">
    <source>
        <dbReference type="EMBL" id="KKB56983.1"/>
    </source>
</evidence>
<reference evidence="4 5" key="1">
    <citation type="submission" date="2013-04" db="EMBL/GenBank/DDBJ databases">
        <title>The Genome Sequence of Parabacteroides goldsteinii DSM 19448.</title>
        <authorList>
            <consortium name="The Broad Institute Genomics Platform"/>
            <person name="Earl A."/>
            <person name="Ward D."/>
            <person name="Feldgarden M."/>
            <person name="Gevers D."/>
            <person name="Martens E."/>
            <person name="Sakamoto M."/>
            <person name="Benno Y."/>
            <person name="Song Y."/>
            <person name="Liu C."/>
            <person name="Lee J."/>
            <person name="Bolanos M."/>
            <person name="Vaisanen M.L."/>
            <person name="Finegold S.M."/>
            <person name="Walker B."/>
            <person name="Young S."/>
            <person name="Zeng Q."/>
            <person name="Gargeya S."/>
            <person name="Fitzgerald M."/>
            <person name="Haas B."/>
            <person name="Abouelleil A."/>
            <person name="Allen A.W."/>
            <person name="Alvarado L."/>
            <person name="Arachchi H.M."/>
            <person name="Berlin A.M."/>
            <person name="Chapman S.B."/>
            <person name="Gainer-Dewar J."/>
            <person name="Goldberg J."/>
            <person name="Griggs A."/>
            <person name="Gujja S."/>
            <person name="Hansen M."/>
            <person name="Howarth C."/>
            <person name="Imamovic A."/>
            <person name="Ireland A."/>
            <person name="Larimer J."/>
            <person name="McCowan C."/>
            <person name="Murphy C."/>
            <person name="Pearson M."/>
            <person name="Poon T.W."/>
            <person name="Priest M."/>
            <person name="Roberts A."/>
            <person name="Saif S."/>
            <person name="Shea T."/>
            <person name="Sisk P."/>
            <person name="Sykes S."/>
            <person name="Wortman J."/>
            <person name="Nusbaum C."/>
            <person name="Birren B."/>
        </authorList>
    </citation>
    <scope>NUCLEOTIDE SEQUENCE [LARGE SCALE GENOMIC DNA]</scope>
    <source>
        <strain evidence="4 5">DSM 19448</strain>
    </source>
</reference>
<dbReference type="STRING" id="927665.HMPREF1535_01635"/>
<dbReference type="EMBL" id="AQHV01000010">
    <property type="protein sequence ID" value="KKB56983.1"/>
    <property type="molecule type" value="Genomic_DNA"/>
</dbReference>
<dbReference type="FunFam" id="2.60.120.1440:FF:000001">
    <property type="entry name" value="Putative anti-sigma factor"/>
    <property type="match status" value="1"/>
</dbReference>
<organism evidence="4 5">
    <name type="scientific">Parabacteroides goldsteinii DSM 19448 = WAL 12034</name>
    <dbReference type="NCBI Taxonomy" id="927665"/>
    <lineage>
        <taxon>Bacteria</taxon>
        <taxon>Pseudomonadati</taxon>
        <taxon>Bacteroidota</taxon>
        <taxon>Bacteroidia</taxon>
        <taxon>Bacteroidales</taxon>
        <taxon>Tannerellaceae</taxon>
        <taxon>Parabacteroides</taxon>
    </lineage>
</organism>
<protein>
    <recommendedName>
        <fullName evidence="6">FecR protein domain-containing protein</fullName>
    </recommendedName>
</protein>
<name>A0A0F5JGX0_9BACT</name>
<dbReference type="Gene3D" id="2.60.120.1440">
    <property type="match status" value="1"/>
</dbReference>
<dbReference type="InterPro" id="IPR012373">
    <property type="entry name" value="Ferrdict_sens_TM"/>
</dbReference>
<dbReference type="Gene3D" id="3.55.50.30">
    <property type="match status" value="1"/>
</dbReference>
<keyword evidence="1" id="KW-1133">Transmembrane helix</keyword>
<gene>
    <name evidence="4" type="ORF">HMPREF1535_01635</name>
</gene>
<comment type="caution">
    <text evidence="4">The sequence shown here is derived from an EMBL/GenBank/DDBJ whole genome shotgun (WGS) entry which is preliminary data.</text>
</comment>
<dbReference type="RefSeq" id="WP_046145792.1">
    <property type="nucleotide sequence ID" value="NZ_KQ033912.1"/>
</dbReference>